<keyword evidence="2" id="KW-1185">Reference proteome</keyword>
<gene>
    <name evidence="1" type="ordered locus">Gbem_3244</name>
</gene>
<evidence type="ECO:0000313" key="1">
    <source>
        <dbReference type="EMBL" id="ACH40241.1"/>
    </source>
</evidence>
<dbReference type="AlphaFoldDB" id="B5E9R7"/>
<reference evidence="1 2" key="2">
    <citation type="journal article" date="2010" name="BMC Genomics">
        <title>The genome of Geobacter bemidjiensis, exemplar for the subsurface clade of Geobacter species that predominate in Fe(III)-reducing subsurface environments.</title>
        <authorList>
            <person name="Aklujkar M."/>
            <person name="Young N.D."/>
            <person name="Holmes D."/>
            <person name="Chavan M."/>
            <person name="Risso C."/>
            <person name="Kiss H.E."/>
            <person name="Han C.S."/>
            <person name="Land M.L."/>
            <person name="Lovley D.R."/>
        </authorList>
    </citation>
    <scope>NUCLEOTIDE SEQUENCE [LARGE SCALE GENOMIC DNA]</scope>
    <source>
        <strain evidence="2">ATCC BAA-1014 / DSM 16622 / JCM 12645 / Bem</strain>
    </source>
</reference>
<proteinExistence type="predicted"/>
<accession>B5E9R7</accession>
<dbReference type="KEGG" id="gbm:Gbem_3244"/>
<sequence length="315" mass="35910">MALTVRGSAFYFGRAVEAPAAAFPDFFRWIKQTGAGVQWPFIVREGDVEIRRRIFCDLTATHFYGIFLSARNTEFQHFVRRENGRVIIEAISTAGNPPIEMNFFAMRMDSNKGLFSHYLGSYRFQQFLSDLWASYQNFVQLKKAETLNGLEGRAAKAVAEAFSLRGRCMHSPLYTPGSFNDLVERLGTMSELRMTTYDVEDPADRPVSNVLKSVHRVYRFDAVRVDAGIRGWLRDRRSDTLHQLASGRTVYNGSVIGLHNDGSPFSIDFENSLENFLDCKYDDIGTFELENIADHQIIRDMLNALDNRILFRPAG</sequence>
<reference evidence="1 2" key="1">
    <citation type="submission" date="2008-07" db="EMBL/GenBank/DDBJ databases">
        <title>Complete sequence of Geobacter bemidjiensis BEM.</title>
        <authorList>
            <consortium name="US DOE Joint Genome Institute"/>
            <person name="Lucas S."/>
            <person name="Copeland A."/>
            <person name="Lapidus A."/>
            <person name="Glavina del Rio T."/>
            <person name="Dalin E."/>
            <person name="Tice H."/>
            <person name="Bruce D."/>
            <person name="Goodwin L."/>
            <person name="Pitluck S."/>
            <person name="Kiss H."/>
            <person name="Brettin T."/>
            <person name="Detter J.C."/>
            <person name="Han C."/>
            <person name="Kuske C.R."/>
            <person name="Schmutz J."/>
            <person name="Larimer F."/>
            <person name="Land M."/>
            <person name="Hauser L."/>
            <person name="Kyrpides N."/>
            <person name="Lykidis A."/>
            <person name="Lovley D."/>
            <person name="Richardson P."/>
        </authorList>
    </citation>
    <scope>NUCLEOTIDE SEQUENCE [LARGE SCALE GENOMIC DNA]</scope>
    <source>
        <strain evidence="2">ATCC BAA-1014 / DSM 16622 / JCM 12645 / Bem</strain>
    </source>
</reference>
<dbReference type="EMBL" id="CP001124">
    <property type="protein sequence ID" value="ACH40241.1"/>
    <property type="molecule type" value="Genomic_DNA"/>
</dbReference>
<dbReference type="HOGENOM" id="CLU_882131_0_0_7"/>
<dbReference type="RefSeq" id="WP_012531673.1">
    <property type="nucleotide sequence ID" value="NC_011146.1"/>
</dbReference>
<dbReference type="Proteomes" id="UP000008825">
    <property type="component" value="Chromosome"/>
</dbReference>
<dbReference type="STRING" id="404380.Gbem_3244"/>
<evidence type="ECO:0000313" key="2">
    <source>
        <dbReference type="Proteomes" id="UP000008825"/>
    </source>
</evidence>
<name>B5E9R7_CITBB</name>
<dbReference type="OrthoDB" id="9978133at2"/>
<organism evidence="1 2">
    <name type="scientific">Citrifermentans bemidjiense (strain ATCC BAA-1014 / DSM 16622 / JCM 12645 / Bem)</name>
    <name type="common">Geobacter bemidjiensis</name>
    <dbReference type="NCBI Taxonomy" id="404380"/>
    <lineage>
        <taxon>Bacteria</taxon>
        <taxon>Pseudomonadati</taxon>
        <taxon>Thermodesulfobacteriota</taxon>
        <taxon>Desulfuromonadia</taxon>
        <taxon>Geobacterales</taxon>
        <taxon>Geobacteraceae</taxon>
        <taxon>Citrifermentans</taxon>
    </lineage>
</organism>
<protein>
    <submittedName>
        <fullName evidence="1">Uncharacterized protein</fullName>
    </submittedName>
</protein>